<dbReference type="InterPro" id="IPR011009">
    <property type="entry name" value="Kinase-like_dom_sf"/>
</dbReference>
<feature type="domain" description="Protein kinase" evidence="4">
    <location>
        <begin position="31"/>
        <end position="282"/>
    </location>
</feature>
<organism evidence="5 7">
    <name type="scientific">Stentor coeruleus</name>
    <dbReference type="NCBI Taxonomy" id="5963"/>
    <lineage>
        <taxon>Eukaryota</taxon>
        <taxon>Sar</taxon>
        <taxon>Alveolata</taxon>
        <taxon>Ciliophora</taxon>
        <taxon>Postciliodesmatophora</taxon>
        <taxon>Heterotrichea</taxon>
        <taxon>Heterotrichida</taxon>
        <taxon>Stentoridae</taxon>
        <taxon>Stentor</taxon>
    </lineage>
</organism>
<evidence type="ECO:0000256" key="1">
    <source>
        <dbReference type="ARBA" id="ARBA00022741"/>
    </source>
</evidence>
<dbReference type="Gene3D" id="1.10.510.10">
    <property type="entry name" value="Transferase(Phosphotransferase) domain 1"/>
    <property type="match status" value="1"/>
</dbReference>
<dbReference type="PROSITE" id="PS50011">
    <property type="entry name" value="PROTEIN_KINASE_DOM"/>
    <property type="match status" value="1"/>
</dbReference>
<dbReference type="Gene3D" id="3.30.200.20">
    <property type="entry name" value="Phosphorylase Kinase, domain 1"/>
    <property type="match status" value="1"/>
</dbReference>
<dbReference type="SUPFAM" id="SSF56112">
    <property type="entry name" value="Protein kinase-like (PK-like)"/>
    <property type="match status" value="1"/>
</dbReference>
<evidence type="ECO:0000313" key="6">
    <source>
        <dbReference type="EMBL" id="OMJ85398.1"/>
    </source>
</evidence>
<accession>A0A1R2C4W6</accession>
<dbReference type="PANTHER" id="PTHR45832:SF18">
    <property type="entry name" value="SERINE_THREONINE-PROTEIN KINASE DST1"/>
    <property type="match status" value="1"/>
</dbReference>
<proteinExistence type="predicted"/>
<dbReference type="EMBL" id="MPUH01000238">
    <property type="protein sequence ID" value="OMJ85398.1"/>
    <property type="molecule type" value="Genomic_DNA"/>
</dbReference>
<keyword evidence="2 3" id="KW-0067">ATP-binding</keyword>
<dbReference type="AlphaFoldDB" id="A0A1R2C4W6"/>
<dbReference type="GO" id="GO:0004672">
    <property type="term" value="F:protein kinase activity"/>
    <property type="evidence" value="ECO:0007669"/>
    <property type="project" value="InterPro"/>
</dbReference>
<dbReference type="OrthoDB" id="312324at2759"/>
<evidence type="ECO:0000313" key="7">
    <source>
        <dbReference type="Proteomes" id="UP000187209"/>
    </source>
</evidence>
<comment type="caution">
    <text evidence="5">The sequence shown here is derived from an EMBL/GenBank/DDBJ whole genome shotgun (WGS) entry which is preliminary data.</text>
</comment>
<dbReference type="PROSITE" id="PS00107">
    <property type="entry name" value="PROTEIN_KINASE_ATP"/>
    <property type="match status" value="1"/>
</dbReference>
<dbReference type="InterPro" id="IPR000719">
    <property type="entry name" value="Prot_kinase_dom"/>
</dbReference>
<evidence type="ECO:0000256" key="2">
    <source>
        <dbReference type="ARBA" id="ARBA00022840"/>
    </source>
</evidence>
<keyword evidence="7" id="KW-1185">Reference proteome</keyword>
<reference evidence="5 7" key="1">
    <citation type="submission" date="2016-11" db="EMBL/GenBank/DDBJ databases">
        <title>The macronuclear genome of Stentor coeruleus: a giant cell with tiny introns.</title>
        <authorList>
            <person name="Slabodnick M."/>
            <person name="Ruby J.G."/>
            <person name="Reiff S.B."/>
            <person name="Swart E.C."/>
            <person name="Gosai S."/>
            <person name="Prabakaran S."/>
            <person name="Witkowska E."/>
            <person name="Larue G.E."/>
            <person name="Fisher S."/>
            <person name="Freeman R.M."/>
            <person name="Gunawardena J."/>
            <person name="Chu W."/>
            <person name="Stover N.A."/>
            <person name="Gregory B.D."/>
            <person name="Nowacki M."/>
            <person name="Derisi J."/>
            <person name="Roy S.W."/>
            <person name="Marshall W.F."/>
            <person name="Sood P."/>
        </authorList>
    </citation>
    <scope>NUCLEOTIDE SEQUENCE [LARGE SCALE GENOMIC DNA]</scope>
    <source>
        <strain evidence="5">WM001</strain>
    </source>
</reference>
<dbReference type="EMBL" id="MPUH01000285">
    <property type="protein sequence ID" value="OMJ83975.1"/>
    <property type="molecule type" value="Genomic_DNA"/>
</dbReference>
<dbReference type="PANTHER" id="PTHR45832">
    <property type="entry name" value="SERINE/THREONINE-PROTEIN KINASE SAMKA-RELATED-RELATED"/>
    <property type="match status" value="1"/>
</dbReference>
<evidence type="ECO:0000313" key="5">
    <source>
        <dbReference type="EMBL" id="OMJ83975.1"/>
    </source>
</evidence>
<protein>
    <recommendedName>
        <fullName evidence="4">Protein kinase domain-containing protein</fullName>
    </recommendedName>
</protein>
<evidence type="ECO:0000256" key="3">
    <source>
        <dbReference type="PROSITE-ProRule" id="PRU10141"/>
    </source>
</evidence>
<dbReference type="Pfam" id="PF00069">
    <property type="entry name" value="Pkinase"/>
    <property type="match status" value="1"/>
</dbReference>
<sequence>MPKDSKVRNKKFKKEIQRSLMLIQESPENYYKLFGKIGKGAYGTVYYCQNKMSGEKYAIKCIQPKNPSHRETIVNEIVLTRLSASKNIVEYFEAYDYDDKLWIVTELMKCNLTTIIGQKKPIPEYLIGYILKEVLKGLISMHDKFRIHRDIKSDNILVSTDGSVKLGDFGYATQLTEESKIRDSVVGTPCWMAPELVLGLDYGTNVDVWSLGIVGIELAEGEPPYFHEDYLKAMYYIATNPSPTLGNKKTWSEDYKDFVDQCLIKSSEMRPQSSQLVKHCFMEREHMHFKEAFARYLKSLNIY</sequence>
<dbReference type="Proteomes" id="UP000187209">
    <property type="component" value="Unassembled WGS sequence"/>
</dbReference>
<name>A0A1R2C4W6_9CILI</name>
<feature type="binding site" evidence="3">
    <location>
        <position position="60"/>
    </location>
    <ligand>
        <name>ATP</name>
        <dbReference type="ChEBI" id="CHEBI:30616"/>
    </ligand>
</feature>
<dbReference type="PIRSF" id="PIRSF000654">
    <property type="entry name" value="Integrin-linked_kinase"/>
    <property type="match status" value="1"/>
</dbReference>
<gene>
    <name evidence="6" type="ORF">SteCoe_13308</name>
    <name evidence="5" type="ORF">SteCoe_15020</name>
</gene>
<dbReference type="SMART" id="SM00220">
    <property type="entry name" value="S_TKc"/>
    <property type="match status" value="1"/>
</dbReference>
<evidence type="ECO:0000259" key="4">
    <source>
        <dbReference type="PROSITE" id="PS50011"/>
    </source>
</evidence>
<dbReference type="InterPro" id="IPR051931">
    <property type="entry name" value="PAK3-like"/>
</dbReference>
<keyword evidence="1 3" id="KW-0547">Nucleotide-binding</keyword>
<dbReference type="GO" id="GO:0005524">
    <property type="term" value="F:ATP binding"/>
    <property type="evidence" value="ECO:0007669"/>
    <property type="project" value="UniProtKB-UniRule"/>
</dbReference>
<dbReference type="InterPro" id="IPR017441">
    <property type="entry name" value="Protein_kinase_ATP_BS"/>
</dbReference>